<dbReference type="SUPFAM" id="SSF56968">
    <property type="entry name" value="Lipovitellin-phosvitin complex, beta-sheet shell regions"/>
    <property type="match status" value="1"/>
</dbReference>
<reference evidence="5 6" key="1">
    <citation type="submission" date="2023-11" db="EMBL/GenBank/DDBJ databases">
        <title>Halocaridina rubra genome assembly.</title>
        <authorList>
            <person name="Smith C."/>
        </authorList>
    </citation>
    <scope>NUCLEOTIDE SEQUENCE [LARGE SCALE GENOMIC DNA]</scope>
    <source>
        <strain evidence="5">EP-1</strain>
        <tissue evidence="5">Whole</tissue>
    </source>
</reference>
<dbReference type="InterPro" id="IPR001747">
    <property type="entry name" value="Vitellogenin_N"/>
</dbReference>
<comment type="caution">
    <text evidence="5">The sequence shown here is derived from an EMBL/GenBank/DDBJ whole genome shotgun (WGS) entry which is preliminary data.</text>
</comment>
<evidence type="ECO:0000256" key="1">
    <source>
        <dbReference type="ARBA" id="ARBA00023157"/>
    </source>
</evidence>
<keyword evidence="6" id="KW-1185">Reference proteome</keyword>
<dbReference type="PANTHER" id="PTHR23345">
    <property type="entry name" value="VITELLOGENIN-RELATED"/>
    <property type="match status" value="1"/>
</dbReference>
<sequence length="870" mass="95526">MMRLYISALRDETSSAATVAKCQLMVSRTVPVSRLWLYSLTNVNNPSAEALEACYHLLEGRHRKEATLSIAAMAGKAVQNSCLSESSRHCNFENPGCPSGTLANCKMGQAVQVVIKILASHLPRCLSRRGAKPDERLLLAIRGLGNIGSYGYNVESSLMACGGIEADETSRIAAVAAIRRGSCSMQIINWLKWQALNETEKSELRITTFQSLHHCSPEEAEAVAFLIIDKESDTQVKSYVSSYMHLGGKARDARQYSRHMVANFTSLLGLPETLLTTDVIFQNSFLPQSIGFNLSSDLLRHHGGSLQFGGRIESLEDVLQSVFGHGGSAGTPFADWLSLLLQKAQEIFRAASEDFVDKHKREKRSYSIEDVRNLLAKVKKDVSSELHGWMYAGVGGKDDFFSTFNVDPFAVDWEELFESWLEQFLESSHSFLMNSDVETTHGWCNIDDTVRTWSIFGTPISMHREEGGLFSAGANSHVSLFALITNPSSSTLNLGFSGSVGTYSVSRIQLSTSTGSIAAELSSMKTKAFDVTAVLRIQGSDNAELKIDLPQNSFQGEASQYVHSLHLPSSENNINNVVSNSEEMDNYEHANCVDIDNIDVYTSECMTLDPTDHLSFKSKRYCKTHFKGILGLSAHTKAQTMCSINAVAVKTVSYIKKSEESISGYSIGFSGKNPGINSLFLDVHIEAEGASTEQRAGIVFGLTYSPHFTIKVLLHSQQFSASGEVSVVNDPNLKRLEGHVSYGQAMYGFKGELLLVTDGGQVSIKPRLVVSYPGHLEDALLEGYIAHYSSDKVRSLTLDLYTEGTLKEYIDIAVKGTGEYKTPKGRAKIFALRNFHLSIPHFSLGLESIVSVKESSLEANIQGQPLCETE</sequence>
<organism evidence="5 6">
    <name type="scientific">Halocaridina rubra</name>
    <name type="common">Hawaiian red shrimp</name>
    <dbReference type="NCBI Taxonomy" id="373956"/>
    <lineage>
        <taxon>Eukaryota</taxon>
        <taxon>Metazoa</taxon>
        <taxon>Ecdysozoa</taxon>
        <taxon>Arthropoda</taxon>
        <taxon>Crustacea</taxon>
        <taxon>Multicrustacea</taxon>
        <taxon>Malacostraca</taxon>
        <taxon>Eumalacostraca</taxon>
        <taxon>Eucarida</taxon>
        <taxon>Decapoda</taxon>
        <taxon>Pleocyemata</taxon>
        <taxon>Caridea</taxon>
        <taxon>Atyoidea</taxon>
        <taxon>Atyidae</taxon>
        <taxon>Halocaridina</taxon>
    </lineage>
</organism>
<dbReference type="Pfam" id="PF09172">
    <property type="entry name" value="Vit_open_b-sht"/>
    <property type="match status" value="1"/>
</dbReference>
<dbReference type="Proteomes" id="UP001381693">
    <property type="component" value="Unassembled WGS sequence"/>
</dbReference>
<dbReference type="InterPro" id="IPR011030">
    <property type="entry name" value="Lipovitellin_superhlx_dom"/>
</dbReference>
<dbReference type="InterPro" id="IPR015819">
    <property type="entry name" value="Lipid_transp_b-sht_shell"/>
</dbReference>
<dbReference type="EMBL" id="JAXCGZ010009471">
    <property type="protein sequence ID" value="KAK7077102.1"/>
    <property type="molecule type" value="Genomic_DNA"/>
</dbReference>
<evidence type="ECO:0000259" key="3">
    <source>
        <dbReference type="Pfam" id="PF01347"/>
    </source>
</evidence>
<dbReference type="SUPFAM" id="SSF48431">
    <property type="entry name" value="Lipovitellin-phosvitin complex, superhelical domain"/>
    <property type="match status" value="1"/>
</dbReference>
<keyword evidence="2" id="KW-0325">Glycoprotein</keyword>
<dbReference type="InterPro" id="IPR050733">
    <property type="entry name" value="Vitellogenin/Apolipophorin"/>
</dbReference>
<dbReference type="GO" id="GO:0005319">
    <property type="term" value="F:lipid transporter activity"/>
    <property type="evidence" value="ECO:0007669"/>
    <property type="project" value="InterPro"/>
</dbReference>
<gene>
    <name evidence="5" type="ORF">SK128_015807</name>
</gene>
<feature type="domain" description="Vitellinogen open beta-sheet" evidence="4">
    <location>
        <begin position="275"/>
        <end position="553"/>
    </location>
</feature>
<evidence type="ECO:0000313" key="5">
    <source>
        <dbReference type="EMBL" id="KAK7077102.1"/>
    </source>
</evidence>
<evidence type="ECO:0000256" key="2">
    <source>
        <dbReference type="ARBA" id="ARBA00023180"/>
    </source>
</evidence>
<name>A0AAN8X5T5_HALRR</name>
<protein>
    <submittedName>
        <fullName evidence="5">Uncharacterized protein</fullName>
    </submittedName>
</protein>
<proteinExistence type="predicted"/>
<feature type="domain" description="Vitellogenin" evidence="3">
    <location>
        <begin position="37"/>
        <end position="244"/>
    </location>
</feature>
<dbReference type="PANTHER" id="PTHR23345:SF15">
    <property type="entry name" value="VITELLOGENIN 1-RELATED"/>
    <property type="match status" value="1"/>
</dbReference>
<dbReference type="Pfam" id="PF01347">
    <property type="entry name" value="Vitellogenin_N"/>
    <property type="match status" value="1"/>
</dbReference>
<dbReference type="InterPro" id="IPR015255">
    <property type="entry name" value="Vitellinogen_open_b-sht"/>
</dbReference>
<evidence type="ECO:0000259" key="4">
    <source>
        <dbReference type="Pfam" id="PF09172"/>
    </source>
</evidence>
<dbReference type="AlphaFoldDB" id="A0AAN8X5T5"/>
<keyword evidence="1" id="KW-1015">Disulfide bond</keyword>
<accession>A0AAN8X5T5</accession>
<dbReference type="GO" id="GO:0045735">
    <property type="term" value="F:nutrient reservoir activity"/>
    <property type="evidence" value="ECO:0007669"/>
    <property type="project" value="UniProtKB-KW"/>
</dbReference>
<dbReference type="Gene3D" id="1.25.10.20">
    <property type="entry name" value="Vitellinogen, superhelical"/>
    <property type="match status" value="1"/>
</dbReference>
<evidence type="ECO:0000313" key="6">
    <source>
        <dbReference type="Proteomes" id="UP001381693"/>
    </source>
</evidence>